<evidence type="ECO:0000259" key="4">
    <source>
        <dbReference type="PROSITE" id="PS50893"/>
    </source>
</evidence>
<dbReference type="SMART" id="SM00382">
    <property type="entry name" value="AAA"/>
    <property type="match status" value="1"/>
</dbReference>
<evidence type="ECO:0000313" key="5">
    <source>
        <dbReference type="EMBL" id="PKZ14772.1"/>
    </source>
</evidence>
<evidence type="ECO:0000256" key="2">
    <source>
        <dbReference type="ARBA" id="ARBA00022741"/>
    </source>
</evidence>
<reference evidence="5 6" key="1">
    <citation type="submission" date="2017-12" db="EMBL/GenBank/DDBJ databases">
        <title>Phylogenetic diversity of female urinary microbiome.</title>
        <authorList>
            <person name="Thomas-White K."/>
            <person name="Wolfe A.J."/>
        </authorList>
    </citation>
    <scope>NUCLEOTIDE SEQUENCE [LARGE SCALE GENOMIC DNA]</scope>
    <source>
        <strain evidence="5 6">UMB0119</strain>
    </source>
</reference>
<dbReference type="AlphaFoldDB" id="A0A2I1M3Q9"/>
<evidence type="ECO:0000256" key="1">
    <source>
        <dbReference type="ARBA" id="ARBA00022448"/>
    </source>
</evidence>
<dbReference type="PROSITE" id="PS00211">
    <property type="entry name" value="ABC_TRANSPORTER_1"/>
    <property type="match status" value="1"/>
</dbReference>
<evidence type="ECO:0000313" key="6">
    <source>
        <dbReference type="Proteomes" id="UP000234335"/>
    </source>
</evidence>
<accession>A0A2I1M3Q9</accession>
<dbReference type="PROSITE" id="PS50893">
    <property type="entry name" value="ABC_TRANSPORTER_2"/>
    <property type="match status" value="1"/>
</dbReference>
<sequence length="246" mass="27913">MSELVFKDINKEFISPDSQMVTHALKDVSFTINDGEFVSIVGPSGCGKSTILRLIAGLIEPTSGSIKLNGQEVKGTDSNRGMVFQKPTLFPWLTVKENVAFSGKLKNNPDYKKVDELLEKVGLIEFKDAYPHHLSGGMAQRVALIRTMINEPKVFLLDEPLGALDAFTRMNMQDELLKLWGENNTMMIMVTHDIDEAIYMSNKVIVMKPRPGQIREIVNIDMDYPRDRTDKKFTEYRNHILHILNI</sequence>
<gene>
    <name evidence="5" type="ORF">CYJ34_08950</name>
</gene>
<dbReference type="RefSeq" id="WP_101540932.1">
    <property type="nucleotide sequence ID" value="NZ_PKGS01000010.1"/>
</dbReference>
<keyword evidence="2" id="KW-0547">Nucleotide-binding</keyword>
<evidence type="ECO:0000256" key="3">
    <source>
        <dbReference type="ARBA" id="ARBA00022840"/>
    </source>
</evidence>
<dbReference type="EMBL" id="PKGS01000010">
    <property type="protein sequence ID" value="PKZ14772.1"/>
    <property type="molecule type" value="Genomic_DNA"/>
</dbReference>
<dbReference type="GO" id="GO:0016887">
    <property type="term" value="F:ATP hydrolysis activity"/>
    <property type="evidence" value="ECO:0007669"/>
    <property type="project" value="InterPro"/>
</dbReference>
<dbReference type="SUPFAM" id="SSF52540">
    <property type="entry name" value="P-loop containing nucleoside triphosphate hydrolases"/>
    <property type="match status" value="1"/>
</dbReference>
<dbReference type="Proteomes" id="UP000234335">
    <property type="component" value="Unassembled WGS sequence"/>
</dbReference>
<dbReference type="InterPro" id="IPR027417">
    <property type="entry name" value="P-loop_NTPase"/>
</dbReference>
<name>A0A2I1M3Q9_9FIRM</name>
<comment type="caution">
    <text evidence="5">The sequence shown here is derived from an EMBL/GenBank/DDBJ whole genome shotgun (WGS) entry which is preliminary data.</text>
</comment>
<proteinExistence type="predicted"/>
<dbReference type="PANTHER" id="PTHR42788">
    <property type="entry name" value="TAURINE IMPORT ATP-BINDING PROTEIN-RELATED"/>
    <property type="match status" value="1"/>
</dbReference>
<keyword evidence="1" id="KW-0813">Transport</keyword>
<dbReference type="PANTHER" id="PTHR42788:SF13">
    <property type="entry name" value="ALIPHATIC SULFONATES IMPORT ATP-BINDING PROTEIN SSUB"/>
    <property type="match status" value="1"/>
</dbReference>
<dbReference type="InterPro" id="IPR050166">
    <property type="entry name" value="ABC_transporter_ATP-bind"/>
</dbReference>
<dbReference type="InterPro" id="IPR017871">
    <property type="entry name" value="ABC_transporter-like_CS"/>
</dbReference>
<dbReference type="InterPro" id="IPR003593">
    <property type="entry name" value="AAA+_ATPase"/>
</dbReference>
<dbReference type="InterPro" id="IPR003439">
    <property type="entry name" value="ABC_transporter-like_ATP-bd"/>
</dbReference>
<keyword evidence="6" id="KW-1185">Reference proteome</keyword>
<dbReference type="Gene3D" id="3.40.50.300">
    <property type="entry name" value="P-loop containing nucleotide triphosphate hydrolases"/>
    <property type="match status" value="1"/>
</dbReference>
<dbReference type="GO" id="GO:0005524">
    <property type="term" value="F:ATP binding"/>
    <property type="evidence" value="ECO:0007669"/>
    <property type="project" value="UniProtKB-KW"/>
</dbReference>
<dbReference type="CDD" id="cd03293">
    <property type="entry name" value="ABC_NrtD_SsuB_transporters"/>
    <property type="match status" value="1"/>
</dbReference>
<keyword evidence="3 5" id="KW-0067">ATP-binding</keyword>
<organism evidence="5 6">
    <name type="scientific">Anaerococcus octavius</name>
    <dbReference type="NCBI Taxonomy" id="54007"/>
    <lineage>
        <taxon>Bacteria</taxon>
        <taxon>Bacillati</taxon>
        <taxon>Bacillota</taxon>
        <taxon>Tissierellia</taxon>
        <taxon>Tissierellales</taxon>
        <taxon>Peptoniphilaceae</taxon>
        <taxon>Anaerococcus</taxon>
    </lineage>
</organism>
<dbReference type="Pfam" id="PF00005">
    <property type="entry name" value="ABC_tran"/>
    <property type="match status" value="1"/>
</dbReference>
<protein>
    <submittedName>
        <fullName evidence="5">ABC transporter ATP-binding protein</fullName>
    </submittedName>
</protein>
<feature type="domain" description="ABC transporter" evidence="4">
    <location>
        <begin position="4"/>
        <end position="236"/>
    </location>
</feature>